<dbReference type="GO" id="GO:0042910">
    <property type="term" value="F:xenobiotic transmembrane transporter activity"/>
    <property type="evidence" value="ECO:0007669"/>
    <property type="project" value="TreeGrafter"/>
</dbReference>
<dbReference type="Pfam" id="PF00873">
    <property type="entry name" value="ACR_tran"/>
    <property type="match status" value="1"/>
</dbReference>
<dbReference type="PANTHER" id="PTHR32063">
    <property type="match status" value="1"/>
</dbReference>
<sequence>VVLFLLSFVLLPFIGTEFMPATDRDMLLIKLKMPVGTSLEETNRVLSMAEDVMFNDMAVETVFAQAGSQAAENAQDSASSFNPSGPHEGLLWVSLVSQEERTLSDLEILENIRHKLPKLKDVKFESIDMSQAMMGGAQAPIEIKVFGKDIEQLKVIADNIKDRIQDVEGLRDVTHTFAEGKPEYQISIDRERSSRFGLTVGQVANAVQVSSLGKVATRYREENEEIDVRVRFQKKYRDNIDDIRNIPIMTPANTVIRLD</sequence>
<dbReference type="SUPFAM" id="SSF82693">
    <property type="entry name" value="Multidrug efflux transporter AcrB pore domain, PN1, PN2, PC1 and PC2 subdomains"/>
    <property type="match status" value="1"/>
</dbReference>
<dbReference type="SUPFAM" id="SSF82714">
    <property type="entry name" value="Multidrug efflux transporter AcrB TolC docking domain, DN and DC subdomains"/>
    <property type="match status" value="1"/>
</dbReference>
<gene>
    <name evidence="1" type="ORF">S01H4_26601</name>
</gene>
<feature type="non-terminal residue" evidence="1">
    <location>
        <position position="259"/>
    </location>
</feature>
<organism evidence="1">
    <name type="scientific">marine sediment metagenome</name>
    <dbReference type="NCBI Taxonomy" id="412755"/>
    <lineage>
        <taxon>unclassified sequences</taxon>
        <taxon>metagenomes</taxon>
        <taxon>ecological metagenomes</taxon>
    </lineage>
</organism>
<dbReference type="GO" id="GO:0005886">
    <property type="term" value="C:plasma membrane"/>
    <property type="evidence" value="ECO:0007669"/>
    <property type="project" value="TreeGrafter"/>
</dbReference>
<evidence type="ECO:0008006" key="2">
    <source>
        <dbReference type="Google" id="ProtNLM"/>
    </source>
</evidence>
<accession>X1CPL5</accession>
<name>X1CPL5_9ZZZZ</name>
<comment type="caution">
    <text evidence="1">The sequence shown here is derived from an EMBL/GenBank/DDBJ whole genome shotgun (WGS) entry which is preliminary data.</text>
</comment>
<dbReference type="Gene3D" id="3.30.70.1430">
    <property type="entry name" value="Multidrug efflux transporter AcrB pore domain"/>
    <property type="match status" value="1"/>
</dbReference>
<dbReference type="AlphaFoldDB" id="X1CPL5"/>
<proteinExistence type="predicted"/>
<dbReference type="PANTHER" id="PTHR32063:SF0">
    <property type="entry name" value="SWARMING MOTILITY PROTEIN SWRC"/>
    <property type="match status" value="1"/>
</dbReference>
<dbReference type="Gene3D" id="3.30.70.1440">
    <property type="entry name" value="Multidrug efflux transporter AcrB pore domain"/>
    <property type="match status" value="1"/>
</dbReference>
<dbReference type="InterPro" id="IPR001036">
    <property type="entry name" value="Acrflvin-R"/>
</dbReference>
<dbReference type="EMBL" id="BART01012855">
    <property type="protein sequence ID" value="GAG86196.1"/>
    <property type="molecule type" value="Genomic_DNA"/>
</dbReference>
<dbReference type="Gene3D" id="3.30.2090.10">
    <property type="entry name" value="Multidrug efflux transporter AcrB TolC docking domain, DN and DC subdomains"/>
    <property type="match status" value="1"/>
</dbReference>
<reference evidence="1" key="1">
    <citation type="journal article" date="2014" name="Front. Microbiol.">
        <title>High frequency of phylogenetically diverse reductive dehalogenase-homologous genes in deep subseafloor sedimentary metagenomes.</title>
        <authorList>
            <person name="Kawai M."/>
            <person name="Futagami T."/>
            <person name="Toyoda A."/>
            <person name="Takaki Y."/>
            <person name="Nishi S."/>
            <person name="Hori S."/>
            <person name="Arai W."/>
            <person name="Tsubouchi T."/>
            <person name="Morono Y."/>
            <person name="Uchiyama I."/>
            <person name="Ito T."/>
            <person name="Fujiyama A."/>
            <person name="Inagaki F."/>
            <person name="Takami H."/>
        </authorList>
    </citation>
    <scope>NUCLEOTIDE SEQUENCE</scope>
    <source>
        <strain evidence="1">Expedition CK06-06</strain>
    </source>
</reference>
<evidence type="ECO:0000313" key="1">
    <source>
        <dbReference type="EMBL" id="GAG86196.1"/>
    </source>
</evidence>
<feature type="non-terminal residue" evidence="1">
    <location>
        <position position="1"/>
    </location>
</feature>
<dbReference type="InterPro" id="IPR027463">
    <property type="entry name" value="AcrB_DN_DC_subdom"/>
</dbReference>
<protein>
    <recommendedName>
        <fullName evidence="2">Acriflavin resistance protein</fullName>
    </recommendedName>
</protein>
<dbReference type="Gene3D" id="1.20.1640.10">
    <property type="entry name" value="Multidrug efflux transporter AcrB transmembrane domain"/>
    <property type="match status" value="1"/>
</dbReference>